<name>A0AC35F4B4_9BILA</name>
<sequence length="119" mass="12694">MLFARGRSSSSIDSEAIRSHSVCYIDATKDGDKLSASFVANGNRRRSRSQSRATSGSRTDLSTDDEFTAISGHPSPSPGPENVTVAKEGTKTDEQTKEGPPSTRNNGSKVVLNGDHRVL</sequence>
<dbReference type="Proteomes" id="UP000887580">
    <property type="component" value="Unplaced"/>
</dbReference>
<evidence type="ECO:0000313" key="2">
    <source>
        <dbReference type="WBParaSite" id="PS1159_v2.g137.t1"/>
    </source>
</evidence>
<reference evidence="2" key="1">
    <citation type="submission" date="2022-11" db="UniProtKB">
        <authorList>
            <consortium name="WormBaseParasite"/>
        </authorList>
    </citation>
    <scope>IDENTIFICATION</scope>
</reference>
<accession>A0AC35F4B4</accession>
<evidence type="ECO:0000313" key="1">
    <source>
        <dbReference type="Proteomes" id="UP000887580"/>
    </source>
</evidence>
<organism evidence="1 2">
    <name type="scientific">Panagrolaimus sp. PS1159</name>
    <dbReference type="NCBI Taxonomy" id="55785"/>
    <lineage>
        <taxon>Eukaryota</taxon>
        <taxon>Metazoa</taxon>
        <taxon>Ecdysozoa</taxon>
        <taxon>Nematoda</taxon>
        <taxon>Chromadorea</taxon>
        <taxon>Rhabditida</taxon>
        <taxon>Tylenchina</taxon>
        <taxon>Panagrolaimomorpha</taxon>
        <taxon>Panagrolaimoidea</taxon>
        <taxon>Panagrolaimidae</taxon>
        <taxon>Panagrolaimus</taxon>
    </lineage>
</organism>
<dbReference type="WBParaSite" id="PS1159_v2.g137.t1">
    <property type="protein sequence ID" value="PS1159_v2.g137.t1"/>
    <property type="gene ID" value="PS1159_v2.g137"/>
</dbReference>
<protein>
    <submittedName>
        <fullName evidence="2">PX domain-containing protein</fullName>
    </submittedName>
</protein>
<proteinExistence type="predicted"/>